<gene>
    <name evidence="2" type="ORF">S06H3_13978</name>
</gene>
<accession>X1MGL7</accession>
<feature type="transmembrane region" description="Helical" evidence="1">
    <location>
        <begin position="45"/>
        <end position="69"/>
    </location>
</feature>
<dbReference type="EMBL" id="BARV01006829">
    <property type="protein sequence ID" value="GAI17226.1"/>
    <property type="molecule type" value="Genomic_DNA"/>
</dbReference>
<dbReference type="AlphaFoldDB" id="X1MGL7"/>
<feature type="non-terminal residue" evidence="2">
    <location>
        <position position="1"/>
    </location>
</feature>
<evidence type="ECO:0000313" key="2">
    <source>
        <dbReference type="EMBL" id="GAI17226.1"/>
    </source>
</evidence>
<feature type="transmembrane region" description="Helical" evidence="1">
    <location>
        <begin position="250"/>
        <end position="269"/>
    </location>
</feature>
<proteinExistence type="predicted"/>
<sequence length="276" mass="32455">SIILGFTSLVRIQNVIFSVIFFPQIYKTVNHWRKEKNFPKFLKPLFCNTFIAILSFLIAFSPQLIAWWLQFGIPIPQAYNISDFNFFNPNFYEIWFGMHGLFIWHPLFILCVVGLIFFFTQKDLDKFDGIVLILAFIIQSYLWAIWRNPAAGCSFGMRGLIECIPMLVFGLTNMMLVGYQRDRKKTNIIFSIILMFFSLMNLYLFAFLGCPYGDATLRCDTYLQIEWFLNIDWEILKNTFIPTFPLGKCLILLGLGFFIIIASSFIYNFEHRKLQE</sequence>
<feature type="transmembrane region" description="Helical" evidence="1">
    <location>
        <begin position="188"/>
        <end position="208"/>
    </location>
</feature>
<protein>
    <submittedName>
        <fullName evidence="2">Uncharacterized protein</fullName>
    </submittedName>
</protein>
<evidence type="ECO:0000256" key="1">
    <source>
        <dbReference type="SAM" id="Phobius"/>
    </source>
</evidence>
<comment type="caution">
    <text evidence="2">The sequence shown here is derived from an EMBL/GenBank/DDBJ whole genome shotgun (WGS) entry which is preliminary data.</text>
</comment>
<keyword evidence="1" id="KW-0472">Membrane</keyword>
<organism evidence="2">
    <name type="scientific">marine sediment metagenome</name>
    <dbReference type="NCBI Taxonomy" id="412755"/>
    <lineage>
        <taxon>unclassified sequences</taxon>
        <taxon>metagenomes</taxon>
        <taxon>ecological metagenomes</taxon>
    </lineage>
</organism>
<feature type="transmembrane region" description="Helical" evidence="1">
    <location>
        <begin position="94"/>
        <end position="120"/>
    </location>
</feature>
<feature type="transmembrane region" description="Helical" evidence="1">
    <location>
        <begin position="6"/>
        <end position="25"/>
    </location>
</feature>
<feature type="transmembrane region" description="Helical" evidence="1">
    <location>
        <begin position="127"/>
        <end position="146"/>
    </location>
</feature>
<keyword evidence="1" id="KW-0812">Transmembrane</keyword>
<keyword evidence="1" id="KW-1133">Transmembrane helix</keyword>
<reference evidence="2" key="1">
    <citation type="journal article" date="2014" name="Front. Microbiol.">
        <title>High frequency of phylogenetically diverse reductive dehalogenase-homologous genes in deep subseafloor sedimentary metagenomes.</title>
        <authorList>
            <person name="Kawai M."/>
            <person name="Futagami T."/>
            <person name="Toyoda A."/>
            <person name="Takaki Y."/>
            <person name="Nishi S."/>
            <person name="Hori S."/>
            <person name="Arai W."/>
            <person name="Tsubouchi T."/>
            <person name="Morono Y."/>
            <person name="Uchiyama I."/>
            <person name="Ito T."/>
            <person name="Fujiyama A."/>
            <person name="Inagaki F."/>
            <person name="Takami H."/>
        </authorList>
    </citation>
    <scope>NUCLEOTIDE SEQUENCE</scope>
    <source>
        <strain evidence="2">Expedition CK06-06</strain>
    </source>
</reference>
<feature type="transmembrane region" description="Helical" evidence="1">
    <location>
        <begin position="158"/>
        <end position="176"/>
    </location>
</feature>
<name>X1MGL7_9ZZZZ</name>